<evidence type="ECO:0000256" key="2">
    <source>
        <dbReference type="ARBA" id="ARBA00022737"/>
    </source>
</evidence>
<protein>
    <submittedName>
        <fullName evidence="5">Mediator complex subunit 17</fullName>
    </submittedName>
</protein>
<sequence>MEAYAMLLAAEKSHGQLVALIDKNYHQISERLNLLVATLSKVVLSVPRKEGRRELVMRIHEQTQHSLKALKKVKRQCLNYEYTLHRLHDYYFPTWRLEASKSNSWPRELDDHEIRLIEHGMKIFGTKNDEYEPKIKTAFVFNESSDDLERKQLKRHDVEKLFFIDLDRRSVAWDLRSCIGLCDRKAMSNYREDAVRIFKDIAVFTNDAVEGTRFFILPMVKCDKHSRKFRFDNGKDEGTEAAPLNDDFGTIPAAGEHIEVEADFISKGHIELAHWHELELAVLLLVEIQFSGHVLFEDLRSPHTFEDRFTAQIKKLKSLGIDLKLEMKATTLKPAGEVADVDVPASNDDLPADGGKKAKVKKVEDLLNNAADLPRDRWRRQPPFSGSRRLSLRDPLELALTFSKPPIFVDNMDLCTTVTSLDISGQKLTKLDGIDQLVNVACLSLARNKLISLKKLKHLRNLTYLDASFNNISHFDDPPEMLVEINLANNNFINVGFCSRLQMLTKLLMNHNKLKSLKGSEGCKLLEVLRAADNFLKEKTDIDIIAAFPKLTILDLSHNPLSETEDYKKKIFEKCPTLLMVDCEIIPKEGRQGVSRKTGKALTIDFISQAAPNFEICKSLSLRSNDFQMIALDRMAITKLQHLTEIDLSYNSIESLHDLVELENLQVLNLSHNTIVTFTGTPVPMDLSGGDAPGLGNGQNVTKILPSLKELDLSYNNLSHQTIVRMGLQLIPALKKLNLSGNQITKFDMSAFDFRNLVELDLSQNDIRKIKKKTLTQLISLNLADNKLKDLEGLSAPHLERLDISQNKIVTCSSLKPLTTIHRLKWLNCQGNPVTERRVYADFVKAQFKSLECVDEEPIITRSATEQSLILPDPNSSGSQLSMRSPSFSESIGFDASSNVPSGSGLNIRIAEPTINIRKDVKWQSSPSINKSSDSLGSSGTKRPPYCPPGARIIVNERIAQKNAAFTFFPEGHYLSPDGTVSSTPMMTPHRRSLSYMDEDDIKIRSRPKIVPKAVSRQTIPTRNQKRQPLVNPRVEFERELCLNGQQ</sequence>
<dbReference type="InterPro" id="IPR001611">
    <property type="entry name" value="Leu-rich_rpt"/>
</dbReference>
<reference evidence="5" key="2">
    <citation type="submission" date="2020-10" db="UniProtKB">
        <authorList>
            <consortium name="WormBaseParasite"/>
        </authorList>
    </citation>
    <scope>IDENTIFICATION</scope>
</reference>
<dbReference type="SMART" id="SM00369">
    <property type="entry name" value="LRR_TYP"/>
    <property type="match status" value="8"/>
</dbReference>
<dbReference type="InterPro" id="IPR003591">
    <property type="entry name" value="Leu-rich_rpt_typical-subtyp"/>
</dbReference>
<dbReference type="PANTHER" id="PTHR15454">
    <property type="entry name" value="NISCHARIN RELATED"/>
    <property type="match status" value="1"/>
</dbReference>
<dbReference type="InterPro" id="IPR032675">
    <property type="entry name" value="LRR_dom_sf"/>
</dbReference>
<dbReference type="Proteomes" id="UP000492821">
    <property type="component" value="Unassembled WGS sequence"/>
</dbReference>
<evidence type="ECO:0000313" key="5">
    <source>
        <dbReference type="WBParaSite" id="Pan_g3465.t1"/>
    </source>
</evidence>
<evidence type="ECO:0000313" key="4">
    <source>
        <dbReference type="Proteomes" id="UP000492821"/>
    </source>
</evidence>
<feature type="region of interest" description="Disordered" evidence="3">
    <location>
        <begin position="922"/>
        <end position="945"/>
    </location>
</feature>
<organism evidence="4 5">
    <name type="scientific">Panagrellus redivivus</name>
    <name type="common">Microworm</name>
    <dbReference type="NCBI Taxonomy" id="6233"/>
    <lineage>
        <taxon>Eukaryota</taxon>
        <taxon>Metazoa</taxon>
        <taxon>Ecdysozoa</taxon>
        <taxon>Nematoda</taxon>
        <taxon>Chromadorea</taxon>
        <taxon>Rhabditida</taxon>
        <taxon>Tylenchina</taxon>
        <taxon>Panagrolaimomorpha</taxon>
        <taxon>Panagrolaimoidea</taxon>
        <taxon>Panagrolaimidae</taxon>
        <taxon>Panagrellus</taxon>
    </lineage>
</organism>
<keyword evidence="2" id="KW-0677">Repeat</keyword>
<dbReference type="Pfam" id="PF14580">
    <property type="entry name" value="LRR_9"/>
    <property type="match status" value="1"/>
</dbReference>
<dbReference type="SUPFAM" id="SSF52058">
    <property type="entry name" value="L domain-like"/>
    <property type="match status" value="2"/>
</dbReference>
<proteinExistence type="predicted"/>
<dbReference type="PANTHER" id="PTHR15454:SF56">
    <property type="entry name" value="PROTEIN PHOSPHATASE 1 REGULATORY SUBUNIT 7-RELATED"/>
    <property type="match status" value="1"/>
</dbReference>
<dbReference type="WBParaSite" id="Pan_g3465.t1">
    <property type="protein sequence ID" value="Pan_g3465.t1"/>
    <property type="gene ID" value="Pan_g3465"/>
</dbReference>
<keyword evidence="1" id="KW-0433">Leucine-rich repeat</keyword>
<dbReference type="Pfam" id="PF13855">
    <property type="entry name" value="LRR_8"/>
    <property type="match status" value="1"/>
</dbReference>
<accession>A0A7E4VUA6</accession>
<dbReference type="PROSITE" id="PS51450">
    <property type="entry name" value="LRR"/>
    <property type="match status" value="5"/>
</dbReference>
<reference evidence="4" key="1">
    <citation type="journal article" date="2013" name="Genetics">
        <title>The draft genome and transcriptome of Panagrellus redivivus are shaped by the harsh demands of a free-living lifestyle.</title>
        <authorList>
            <person name="Srinivasan J."/>
            <person name="Dillman A.R."/>
            <person name="Macchietto M.G."/>
            <person name="Heikkinen L."/>
            <person name="Lakso M."/>
            <person name="Fracchia K.M."/>
            <person name="Antoshechkin I."/>
            <person name="Mortazavi A."/>
            <person name="Wong G."/>
            <person name="Sternberg P.W."/>
        </authorList>
    </citation>
    <scope>NUCLEOTIDE SEQUENCE [LARGE SCALE GENOMIC DNA]</scope>
    <source>
        <strain evidence="4">MT8872</strain>
    </source>
</reference>
<dbReference type="Pfam" id="PF00560">
    <property type="entry name" value="LRR_1"/>
    <property type="match status" value="1"/>
</dbReference>
<keyword evidence="4" id="KW-1185">Reference proteome</keyword>
<feature type="region of interest" description="Disordered" evidence="3">
    <location>
        <begin position="865"/>
        <end position="885"/>
    </location>
</feature>
<feature type="compositionally biased region" description="Polar residues" evidence="3">
    <location>
        <begin position="923"/>
        <end position="941"/>
    </location>
</feature>
<dbReference type="GO" id="GO:0005737">
    <property type="term" value="C:cytoplasm"/>
    <property type="evidence" value="ECO:0007669"/>
    <property type="project" value="TreeGrafter"/>
</dbReference>
<dbReference type="PRINTS" id="PR00019">
    <property type="entry name" value="LEURICHRPT"/>
</dbReference>
<evidence type="ECO:0000256" key="1">
    <source>
        <dbReference type="ARBA" id="ARBA00022614"/>
    </source>
</evidence>
<name>A0A7E4VUA6_PANRE</name>
<dbReference type="AlphaFoldDB" id="A0A7E4VUA6"/>
<evidence type="ECO:0000256" key="3">
    <source>
        <dbReference type="SAM" id="MobiDB-lite"/>
    </source>
</evidence>
<dbReference type="Gene3D" id="3.80.10.10">
    <property type="entry name" value="Ribonuclease Inhibitor"/>
    <property type="match status" value="5"/>
</dbReference>
<dbReference type="SMART" id="SM00365">
    <property type="entry name" value="LRR_SD22"/>
    <property type="match status" value="8"/>
</dbReference>